<dbReference type="Gene3D" id="1.10.150.130">
    <property type="match status" value="1"/>
</dbReference>
<reference evidence="8" key="1">
    <citation type="submission" date="2021-10" db="EMBL/GenBank/DDBJ databases">
        <title>Collection of gut derived symbiotic bacterial strains cultured from healthy donors.</title>
        <authorList>
            <person name="Lin H."/>
            <person name="Littmann E."/>
            <person name="Kohout C."/>
            <person name="Pamer E.G."/>
        </authorList>
    </citation>
    <scope>NUCLEOTIDE SEQUENCE</scope>
    <source>
        <strain evidence="8">DFI.5.2</strain>
    </source>
</reference>
<evidence type="ECO:0000259" key="6">
    <source>
        <dbReference type="PROSITE" id="PS51898"/>
    </source>
</evidence>
<feature type="domain" description="Tyr recombinase" evidence="6">
    <location>
        <begin position="171"/>
        <end position="346"/>
    </location>
</feature>
<proteinExistence type="inferred from homology"/>
<dbReference type="InterPro" id="IPR011010">
    <property type="entry name" value="DNA_brk_join_enz"/>
</dbReference>
<dbReference type="InterPro" id="IPR013762">
    <property type="entry name" value="Integrase-like_cat_sf"/>
</dbReference>
<evidence type="ECO:0000256" key="2">
    <source>
        <dbReference type="ARBA" id="ARBA00022908"/>
    </source>
</evidence>
<dbReference type="GO" id="GO:0015074">
    <property type="term" value="P:DNA integration"/>
    <property type="evidence" value="ECO:0007669"/>
    <property type="project" value="UniProtKB-KW"/>
</dbReference>
<keyword evidence="4" id="KW-0233">DNA recombination</keyword>
<dbReference type="InterPro" id="IPR044068">
    <property type="entry name" value="CB"/>
</dbReference>
<keyword evidence="3 5" id="KW-0238">DNA-binding</keyword>
<dbReference type="PROSITE" id="PS51898">
    <property type="entry name" value="TYR_RECOMBINASE"/>
    <property type="match status" value="1"/>
</dbReference>
<dbReference type="GO" id="GO:0006310">
    <property type="term" value="P:DNA recombination"/>
    <property type="evidence" value="ECO:0007669"/>
    <property type="project" value="UniProtKB-KW"/>
</dbReference>
<protein>
    <submittedName>
        <fullName evidence="8">Tyrosine-type recombinase/integrase</fullName>
    </submittedName>
</protein>
<evidence type="ECO:0000256" key="3">
    <source>
        <dbReference type="ARBA" id="ARBA00023125"/>
    </source>
</evidence>
<evidence type="ECO:0000313" key="9">
    <source>
        <dbReference type="Proteomes" id="UP001197827"/>
    </source>
</evidence>
<evidence type="ECO:0000256" key="4">
    <source>
        <dbReference type="ARBA" id="ARBA00023172"/>
    </source>
</evidence>
<dbReference type="Proteomes" id="UP001197827">
    <property type="component" value="Unassembled WGS sequence"/>
</dbReference>
<dbReference type="AlphaFoldDB" id="A0AAW4VKE2"/>
<dbReference type="SUPFAM" id="SSF56349">
    <property type="entry name" value="DNA breaking-rejoining enzymes"/>
    <property type="match status" value="1"/>
</dbReference>
<evidence type="ECO:0000313" key="8">
    <source>
        <dbReference type="EMBL" id="MCB8561966.1"/>
    </source>
</evidence>
<evidence type="ECO:0000259" key="7">
    <source>
        <dbReference type="PROSITE" id="PS51900"/>
    </source>
</evidence>
<organism evidence="8 9">
    <name type="scientific">Faecalibacillus intestinalis</name>
    <dbReference type="NCBI Taxonomy" id="1982626"/>
    <lineage>
        <taxon>Bacteria</taxon>
        <taxon>Bacillati</taxon>
        <taxon>Bacillota</taxon>
        <taxon>Erysipelotrichia</taxon>
        <taxon>Erysipelotrichales</taxon>
        <taxon>Coprobacillaceae</taxon>
        <taxon>Faecalibacillus</taxon>
    </lineage>
</organism>
<evidence type="ECO:0000256" key="1">
    <source>
        <dbReference type="ARBA" id="ARBA00008857"/>
    </source>
</evidence>
<sequence>MKLPNGFGSIYKLKGNRRNPYMVVLTKRYVRVMFKIKREKIILGYYPTKKEALAALTNYHENPYDVKAYSITFAELYERWSEDHFKTLNNKSSMRSYTAAFKHSEPLHNMRFKDIKTNHLEGAIEDADVGSSTKSRMKSMFNLMYRYAIKYDIVEKNYAELCNSVKVKKKREKIPFTTEEIKKIWEIVEDVPFADMILIEIYTGFRPIEMAEIKNKNVHLDENYIIGGTKTQAGTDRIVPIHPEIKPLITKRYNSENEFLFNDYNKLAHNVTPLTYDKYRNRFKKVMTYLDMSHTPHETRHTFITCAKNCKINDYILKRVVGHEITDVTEKVYTHRNIETLIKEVNKIIFI</sequence>
<dbReference type="EMBL" id="JAJDKQ010000014">
    <property type="protein sequence ID" value="MCB8561966.1"/>
    <property type="molecule type" value="Genomic_DNA"/>
</dbReference>
<dbReference type="InterPro" id="IPR002104">
    <property type="entry name" value="Integrase_catalytic"/>
</dbReference>
<dbReference type="InterPro" id="IPR050808">
    <property type="entry name" value="Phage_Integrase"/>
</dbReference>
<dbReference type="PANTHER" id="PTHR30629:SF2">
    <property type="entry name" value="PROPHAGE INTEGRASE INTS-RELATED"/>
    <property type="match status" value="1"/>
</dbReference>
<dbReference type="PANTHER" id="PTHR30629">
    <property type="entry name" value="PROPHAGE INTEGRASE"/>
    <property type="match status" value="1"/>
</dbReference>
<gene>
    <name evidence="8" type="ORF">LJD74_08110</name>
</gene>
<dbReference type="InterPro" id="IPR010998">
    <property type="entry name" value="Integrase_recombinase_N"/>
</dbReference>
<dbReference type="PROSITE" id="PS51900">
    <property type="entry name" value="CB"/>
    <property type="match status" value="1"/>
</dbReference>
<evidence type="ECO:0000256" key="5">
    <source>
        <dbReference type="PROSITE-ProRule" id="PRU01248"/>
    </source>
</evidence>
<dbReference type="GO" id="GO:0003677">
    <property type="term" value="F:DNA binding"/>
    <property type="evidence" value="ECO:0007669"/>
    <property type="project" value="UniProtKB-UniRule"/>
</dbReference>
<dbReference type="Pfam" id="PF00589">
    <property type="entry name" value="Phage_integrase"/>
    <property type="match status" value="1"/>
</dbReference>
<dbReference type="Gene3D" id="1.10.443.10">
    <property type="entry name" value="Intergrase catalytic core"/>
    <property type="match status" value="1"/>
</dbReference>
<comment type="caution">
    <text evidence="8">The sequence shown here is derived from an EMBL/GenBank/DDBJ whole genome shotgun (WGS) entry which is preliminary data.</text>
</comment>
<feature type="domain" description="Core-binding (CB)" evidence="7">
    <location>
        <begin position="47"/>
        <end position="149"/>
    </location>
</feature>
<keyword evidence="2" id="KW-0229">DNA integration</keyword>
<comment type="similarity">
    <text evidence="1">Belongs to the 'phage' integrase family.</text>
</comment>
<name>A0AAW4VKE2_9FIRM</name>
<dbReference type="RefSeq" id="WP_118487081.1">
    <property type="nucleotide sequence ID" value="NZ_JAJDKQ010000014.1"/>
</dbReference>
<accession>A0AAW4VKE2</accession>